<comment type="caution">
    <text evidence="1">The sequence shown here is derived from an EMBL/GenBank/DDBJ whole genome shotgun (WGS) entry which is preliminary data.</text>
</comment>
<organism evidence="1 2">
    <name type="scientific">Eumeta variegata</name>
    <name type="common">Bagworm moth</name>
    <name type="synonym">Eumeta japonica</name>
    <dbReference type="NCBI Taxonomy" id="151549"/>
    <lineage>
        <taxon>Eukaryota</taxon>
        <taxon>Metazoa</taxon>
        <taxon>Ecdysozoa</taxon>
        <taxon>Arthropoda</taxon>
        <taxon>Hexapoda</taxon>
        <taxon>Insecta</taxon>
        <taxon>Pterygota</taxon>
        <taxon>Neoptera</taxon>
        <taxon>Endopterygota</taxon>
        <taxon>Lepidoptera</taxon>
        <taxon>Glossata</taxon>
        <taxon>Ditrysia</taxon>
        <taxon>Tineoidea</taxon>
        <taxon>Psychidae</taxon>
        <taxon>Oiketicinae</taxon>
        <taxon>Eumeta</taxon>
    </lineage>
</organism>
<evidence type="ECO:0000313" key="1">
    <source>
        <dbReference type="EMBL" id="GBP24264.1"/>
    </source>
</evidence>
<dbReference type="Proteomes" id="UP000299102">
    <property type="component" value="Unassembled WGS sequence"/>
</dbReference>
<keyword evidence="2" id="KW-1185">Reference proteome</keyword>
<accession>A0A4C1UEA5</accession>
<dbReference type="EMBL" id="BGZK01000159">
    <property type="protein sequence ID" value="GBP24264.1"/>
    <property type="molecule type" value="Genomic_DNA"/>
</dbReference>
<reference evidence="1 2" key="1">
    <citation type="journal article" date="2019" name="Commun. Biol.">
        <title>The bagworm genome reveals a unique fibroin gene that provides high tensile strength.</title>
        <authorList>
            <person name="Kono N."/>
            <person name="Nakamura H."/>
            <person name="Ohtoshi R."/>
            <person name="Tomita M."/>
            <person name="Numata K."/>
            <person name="Arakawa K."/>
        </authorList>
    </citation>
    <scope>NUCLEOTIDE SEQUENCE [LARGE SCALE GENOMIC DNA]</scope>
</reference>
<sequence length="83" mass="9344">MRSRTPCAHEVLFRLDDNYDKLLRFRIEAKPLNGTAKQRKGTVFQKAYTIRAAVAIAECAHVAGAGACSRRGFHFLLHKTGER</sequence>
<name>A0A4C1UEA5_EUMVA</name>
<evidence type="ECO:0000313" key="2">
    <source>
        <dbReference type="Proteomes" id="UP000299102"/>
    </source>
</evidence>
<dbReference type="AlphaFoldDB" id="A0A4C1UEA5"/>
<protein>
    <submittedName>
        <fullName evidence="1">Uncharacterized protein</fullName>
    </submittedName>
</protein>
<proteinExistence type="predicted"/>
<gene>
    <name evidence="1" type="ORF">EVAR_80117_1</name>
</gene>